<comment type="caution">
    <text evidence="1">The sequence shown here is derived from an EMBL/GenBank/DDBJ whole genome shotgun (WGS) entry which is preliminary data.</text>
</comment>
<dbReference type="AlphaFoldDB" id="A0A4R6QFR1"/>
<dbReference type="OrthoDB" id="9153186at2"/>
<keyword evidence="2" id="KW-1185">Reference proteome</keyword>
<dbReference type="Gene3D" id="3.10.129.10">
    <property type="entry name" value="Hotdog Thioesterase"/>
    <property type="match status" value="1"/>
</dbReference>
<accession>A0A4R6QFR1</accession>
<dbReference type="InterPro" id="IPR027961">
    <property type="entry name" value="DUF4442"/>
</dbReference>
<name>A0A4R6QFR1_9FLAO</name>
<dbReference type="InterPro" id="IPR029069">
    <property type="entry name" value="HotDog_dom_sf"/>
</dbReference>
<evidence type="ECO:0000313" key="2">
    <source>
        <dbReference type="Proteomes" id="UP000295260"/>
    </source>
</evidence>
<dbReference type="EMBL" id="SNXR01000011">
    <property type="protein sequence ID" value="TDP60783.1"/>
    <property type="molecule type" value="Genomic_DNA"/>
</dbReference>
<dbReference type="RefSeq" id="WP_133531750.1">
    <property type="nucleotide sequence ID" value="NZ_SNXR01000011.1"/>
</dbReference>
<evidence type="ECO:0000313" key="1">
    <source>
        <dbReference type="EMBL" id="TDP60783.1"/>
    </source>
</evidence>
<dbReference type="Pfam" id="PF14539">
    <property type="entry name" value="DUF4442"/>
    <property type="match status" value="1"/>
</dbReference>
<organism evidence="1 2">
    <name type="scientific">Flavobacterium dankookense</name>
    <dbReference type="NCBI Taxonomy" id="706186"/>
    <lineage>
        <taxon>Bacteria</taxon>
        <taxon>Pseudomonadati</taxon>
        <taxon>Bacteroidota</taxon>
        <taxon>Flavobacteriia</taxon>
        <taxon>Flavobacteriales</taxon>
        <taxon>Flavobacteriaceae</taxon>
        <taxon>Flavobacterium</taxon>
    </lineage>
</organism>
<gene>
    <name evidence="1" type="ORF">BC748_0383</name>
</gene>
<dbReference type="Proteomes" id="UP000295260">
    <property type="component" value="Unassembled WGS sequence"/>
</dbReference>
<reference evidence="1 2" key="1">
    <citation type="submission" date="2019-03" db="EMBL/GenBank/DDBJ databases">
        <title>Genomic Encyclopedia of Archaeal and Bacterial Type Strains, Phase II (KMG-II): from individual species to whole genera.</title>
        <authorList>
            <person name="Goeker M."/>
        </authorList>
    </citation>
    <scope>NUCLEOTIDE SEQUENCE [LARGE SCALE GENOMIC DNA]</scope>
    <source>
        <strain evidence="1 2">DSM 25687</strain>
    </source>
</reference>
<dbReference type="SUPFAM" id="SSF54637">
    <property type="entry name" value="Thioesterase/thiol ester dehydrase-isomerase"/>
    <property type="match status" value="1"/>
</dbReference>
<sequence length="153" mass="17124">MQFSPSKLNTFLFFKLPSAFWSGVRVKSLSADKCEATVRHQWFNQNPFNSMYFAVQAMAAELTTGALVMMKIKMSKRNISMLVANNKSNFSKKATGLITFTCSDGLLIDVAIQKTISTGEGQTIWMKSVGIDSKGDQVSEMEFEWSIKLKAKQ</sequence>
<protein>
    <submittedName>
        <fullName evidence="1">Uncharacterized protein DUF4442</fullName>
    </submittedName>
</protein>
<proteinExistence type="predicted"/>